<keyword evidence="2" id="KW-1185">Reference proteome</keyword>
<dbReference type="Proteomes" id="UP000008021">
    <property type="component" value="Chromosome 3"/>
</dbReference>
<evidence type="ECO:0000313" key="2">
    <source>
        <dbReference type="Proteomes" id="UP000008021"/>
    </source>
</evidence>
<organism evidence="1">
    <name type="scientific">Oryza meridionalis</name>
    <dbReference type="NCBI Taxonomy" id="40149"/>
    <lineage>
        <taxon>Eukaryota</taxon>
        <taxon>Viridiplantae</taxon>
        <taxon>Streptophyta</taxon>
        <taxon>Embryophyta</taxon>
        <taxon>Tracheophyta</taxon>
        <taxon>Spermatophyta</taxon>
        <taxon>Magnoliopsida</taxon>
        <taxon>Liliopsida</taxon>
        <taxon>Poales</taxon>
        <taxon>Poaceae</taxon>
        <taxon>BOP clade</taxon>
        <taxon>Oryzoideae</taxon>
        <taxon>Oryzeae</taxon>
        <taxon>Oryzinae</taxon>
        <taxon>Oryza</taxon>
    </lineage>
</organism>
<dbReference type="PANTHER" id="PTHR33074">
    <property type="entry name" value="EXPRESSED PROTEIN-RELATED"/>
    <property type="match status" value="1"/>
</dbReference>
<dbReference type="Gramene" id="OMERI03G05370.1">
    <property type="protein sequence ID" value="OMERI03G05370.1"/>
    <property type="gene ID" value="OMERI03G05370"/>
</dbReference>
<dbReference type="PANTHER" id="PTHR33074:SF77">
    <property type="entry name" value="OS03G0178900 PROTEIN"/>
    <property type="match status" value="1"/>
</dbReference>
<reference evidence="1" key="1">
    <citation type="submission" date="2015-04" db="UniProtKB">
        <authorList>
            <consortium name="EnsemblPlants"/>
        </authorList>
    </citation>
    <scope>IDENTIFICATION</scope>
</reference>
<sequence>MLLESQVYLAQCKNATWARSTTSRGDTVEVSFCVDKPPAVSYMCVHSPTLTPADFTGVPSVVCSEEDLLLLLMPMAFSGKFSGKVDKEYFMYKAGSGSVHPSLRRIPTHHQRYHRSEDIGMIRDGGEYYLAALLFTSHIEFGDARRRLQLGVVLLRKVAAKLYNSRHSWRLQMLRLECCKS</sequence>
<name>A0A0E0CW10_9ORYZ</name>
<proteinExistence type="predicted"/>
<protein>
    <submittedName>
        <fullName evidence="1">Uncharacterized protein</fullName>
    </submittedName>
</protein>
<accession>A0A0E0CW10</accession>
<reference evidence="1" key="2">
    <citation type="submission" date="2018-05" db="EMBL/GenBank/DDBJ databases">
        <title>OmerRS3 (Oryza meridionalis Reference Sequence Version 3).</title>
        <authorList>
            <person name="Zhang J."/>
            <person name="Kudrna D."/>
            <person name="Lee S."/>
            <person name="Talag J."/>
            <person name="Welchert J."/>
            <person name="Wing R.A."/>
        </authorList>
    </citation>
    <scope>NUCLEOTIDE SEQUENCE [LARGE SCALE GENOMIC DNA]</scope>
    <source>
        <strain evidence="1">cv. OR44</strain>
    </source>
</reference>
<dbReference type="EnsemblPlants" id="OMERI03G05370.1">
    <property type="protein sequence ID" value="OMERI03G05370.1"/>
    <property type="gene ID" value="OMERI03G05370"/>
</dbReference>
<dbReference type="HOGENOM" id="CLU_1491304_0_0_1"/>
<dbReference type="AlphaFoldDB" id="A0A0E0CW10"/>
<evidence type="ECO:0000313" key="1">
    <source>
        <dbReference type="EnsemblPlants" id="OMERI03G05370.1"/>
    </source>
</evidence>